<dbReference type="PANTHER" id="PTHR38664:SF1">
    <property type="entry name" value="SLR0058 PROTEIN"/>
    <property type="match status" value="1"/>
</dbReference>
<dbReference type="RefSeq" id="WP_244725664.1">
    <property type="nucleotide sequence ID" value="NZ_JALIRP010000005.1"/>
</dbReference>
<accession>A0A9X2B6K8</accession>
<comment type="caution">
    <text evidence="1">The sequence shown here is derived from an EMBL/GenBank/DDBJ whole genome shotgun (WGS) entry which is preliminary data.</text>
</comment>
<dbReference type="PANTHER" id="PTHR38664">
    <property type="entry name" value="SLR0058 PROTEIN"/>
    <property type="match status" value="1"/>
</dbReference>
<dbReference type="EMBL" id="JALIRP010000005">
    <property type="protein sequence ID" value="MCJ8012843.1"/>
    <property type="molecule type" value="Genomic_DNA"/>
</dbReference>
<dbReference type="InterPro" id="IPR008769">
    <property type="entry name" value="PhaF_PhaI"/>
</dbReference>
<evidence type="ECO:0000313" key="2">
    <source>
        <dbReference type="Proteomes" id="UP001139347"/>
    </source>
</evidence>
<evidence type="ECO:0000313" key="1">
    <source>
        <dbReference type="EMBL" id="MCJ8012843.1"/>
    </source>
</evidence>
<protein>
    <submittedName>
        <fullName evidence="1">Polyhydroxyalkanoate synthesis regulator</fullName>
    </submittedName>
</protein>
<dbReference type="AlphaFoldDB" id="A0A9X2B6K8"/>
<name>A0A9X2B6K8_9BACL</name>
<gene>
    <name evidence="1" type="ORF">MUG84_13990</name>
</gene>
<keyword evidence="2" id="KW-1185">Reference proteome</keyword>
<organism evidence="1 2">
    <name type="scientific">Paenibacillus mangrovi</name>
    <dbReference type="NCBI Taxonomy" id="2931978"/>
    <lineage>
        <taxon>Bacteria</taxon>
        <taxon>Bacillati</taxon>
        <taxon>Bacillota</taxon>
        <taxon>Bacilli</taxon>
        <taxon>Bacillales</taxon>
        <taxon>Paenibacillaceae</taxon>
        <taxon>Paenibacillus</taxon>
    </lineage>
</organism>
<proteinExistence type="predicted"/>
<reference evidence="1" key="1">
    <citation type="submission" date="2022-04" db="EMBL/GenBank/DDBJ databases">
        <title>Paenibacillus mangrovi sp. nov., a novel endophytic bacterium isolated from bark of Kandelia candel.</title>
        <authorList>
            <person name="Tuo L."/>
        </authorList>
    </citation>
    <scope>NUCLEOTIDE SEQUENCE</scope>
    <source>
        <strain evidence="1">KQZ6P-2</strain>
    </source>
</reference>
<dbReference type="Proteomes" id="UP001139347">
    <property type="component" value="Unassembled WGS sequence"/>
</dbReference>
<sequence>MSDLFKKAISLGWGLTIVSKEKIERTVEDLVQRGELAPAESRDLIDRLVERGEEEKAQFKDFLREQIQRVLTELHVPTEYDVTSLEQRIATLEKRISELEVAEEKKVPETDIVTDTL</sequence>